<organism evidence="2 3">
    <name type="scientific">Desmonostoc muscorum LEGE 12446</name>
    <dbReference type="NCBI Taxonomy" id="1828758"/>
    <lineage>
        <taxon>Bacteria</taxon>
        <taxon>Bacillati</taxon>
        <taxon>Cyanobacteriota</taxon>
        <taxon>Cyanophyceae</taxon>
        <taxon>Nostocales</taxon>
        <taxon>Nostocaceae</taxon>
        <taxon>Desmonostoc</taxon>
    </lineage>
</organism>
<sequence length="126" mass="14486">MKFLIDEDISPAVARYLCNELFIDAIAVRDRGLLGAKDYQVLEYAFNEERILVTANVRDFEKFARITEIHAGIVFICQGDLSRNEQIAIVKEAVNEINGELENGRDMLNRVLYMGEDGNKRFENLR</sequence>
<reference evidence="2" key="1">
    <citation type="submission" date="2020-10" db="EMBL/GenBank/DDBJ databases">
        <authorList>
            <person name="Castelo-Branco R."/>
            <person name="Eusebio N."/>
            <person name="Adriana R."/>
            <person name="Vieira A."/>
            <person name="Brugerolle De Fraissinette N."/>
            <person name="Rezende De Castro R."/>
            <person name="Schneider M.P."/>
            <person name="Vasconcelos V."/>
            <person name="Leao P.N."/>
        </authorList>
    </citation>
    <scope>NUCLEOTIDE SEQUENCE</scope>
    <source>
        <strain evidence="2">LEGE 12446</strain>
    </source>
</reference>
<dbReference type="InterPro" id="IPR041049">
    <property type="entry name" value="DUF5615"/>
</dbReference>
<dbReference type="EMBL" id="JADEXS010000057">
    <property type="protein sequence ID" value="MBE9022079.1"/>
    <property type="molecule type" value="Genomic_DNA"/>
</dbReference>
<accession>A0A8J7DF59</accession>
<protein>
    <submittedName>
        <fullName evidence="2">DUF5615 family PIN-like protein</fullName>
    </submittedName>
</protein>
<evidence type="ECO:0000259" key="1">
    <source>
        <dbReference type="Pfam" id="PF18480"/>
    </source>
</evidence>
<gene>
    <name evidence="2" type="ORF">IQ276_06420</name>
</gene>
<keyword evidence="3" id="KW-1185">Reference proteome</keyword>
<dbReference type="Pfam" id="PF18480">
    <property type="entry name" value="DUF5615"/>
    <property type="match status" value="1"/>
</dbReference>
<evidence type="ECO:0000313" key="3">
    <source>
        <dbReference type="Proteomes" id="UP000622533"/>
    </source>
</evidence>
<dbReference type="AlphaFoldDB" id="A0A8J7DF59"/>
<proteinExistence type="predicted"/>
<feature type="domain" description="DUF5615" evidence="1">
    <location>
        <begin position="1"/>
        <end position="105"/>
    </location>
</feature>
<evidence type="ECO:0000313" key="2">
    <source>
        <dbReference type="EMBL" id="MBE9022079.1"/>
    </source>
</evidence>
<name>A0A8J7DF59_DESMC</name>
<dbReference type="Proteomes" id="UP000622533">
    <property type="component" value="Unassembled WGS sequence"/>
</dbReference>
<comment type="caution">
    <text evidence="2">The sequence shown here is derived from an EMBL/GenBank/DDBJ whole genome shotgun (WGS) entry which is preliminary data.</text>
</comment>